<feature type="region of interest" description="Disordered" evidence="1">
    <location>
        <begin position="84"/>
        <end position="107"/>
    </location>
</feature>
<name>A0ABW7SHP1_9ACTN</name>
<keyword evidence="2" id="KW-0812">Transmembrane</keyword>
<evidence type="ECO:0008006" key="5">
    <source>
        <dbReference type="Google" id="ProtNLM"/>
    </source>
</evidence>
<evidence type="ECO:0000256" key="1">
    <source>
        <dbReference type="SAM" id="MobiDB-lite"/>
    </source>
</evidence>
<comment type="caution">
    <text evidence="3">The sequence shown here is derived from an EMBL/GenBank/DDBJ whole genome shotgun (WGS) entry which is preliminary data.</text>
</comment>
<evidence type="ECO:0000313" key="3">
    <source>
        <dbReference type="EMBL" id="MFI0793215.1"/>
    </source>
</evidence>
<feature type="compositionally biased region" description="Low complexity" evidence="1">
    <location>
        <begin position="97"/>
        <end position="107"/>
    </location>
</feature>
<protein>
    <recommendedName>
        <fullName evidence="5">DUF1707 domain-containing protein</fullName>
    </recommendedName>
</protein>
<dbReference type="RefSeq" id="WP_396678444.1">
    <property type="nucleotide sequence ID" value="NZ_JBIRPU010000005.1"/>
</dbReference>
<feature type="transmembrane region" description="Helical" evidence="2">
    <location>
        <begin position="139"/>
        <end position="161"/>
    </location>
</feature>
<evidence type="ECO:0000313" key="4">
    <source>
        <dbReference type="Proteomes" id="UP001611075"/>
    </source>
</evidence>
<keyword evidence="2" id="KW-0472">Membrane</keyword>
<proteinExistence type="predicted"/>
<evidence type="ECO:0000256" key="2">
    <source>
        <dbReference type="SAM" id="Phobius"/>
    </source>
</evidence>
<accession>A0ABW7SHP1</accession>
<reference evidence="3 4" key="1">
    <citation type="submission" date="2024-10" db="EMBL/GenBank/DDBJ databases">
        <title>The Natural Products Discovery Center: Release of the First 8490 Sequenced Strains for Exploring Actinobacteria Biosynthetic Diversity.</title>
        <authorList>
            <person name="Kalkreuter E."/>
            <person name="Kautsar S.A."/>
            <person name="Yang D."/>
            <person name="Bader C.D."/>
            <person name="Teijaro C.N."/>
            <person name="Fluegel L."/>
            <person name="Davis C.M."/>
            <person name="Simpson J.R."/>
            <person name="Lauterbach L."/>
            <person name="Steele A.D."/>
            <person name="Gui C."/>
            <person name="Meng S."/>
            <person name="Li G."/>
            <person name="Viehrig K."/>
            <person name="Ye F."/>
            <person name="Su P."/>
            <person name="Kiefer A.F."/>
            <person name="Nichols A."/>
            <person name="Cepeda A.J."/>
            <person name="Yan W."/>
            <person name="Fan B."/>
            <person name="Jiang Y."/>
            <person name="Adhikari A."/>
            <person name="Zheng C.-J."/>
            <person name="Schuster L."/>
            <person name="Cowan T.M."/>
            <person name="Smanski M.J."/>
            <person name="Chevrette M.G."/>
            <person name="De Carvalho L.P.S."/>
            <person name="Shen B."/>
        </authorList>
    </citation>
    <scope>NUCLEOTIDE SEQUENCE [LARGE SCALE GENOMIC DNA]</scope>
    <source>
        <strain evidence="3 4">NPDC021253</strain>
    </source>
</reference>
<sequence length="207" mass="22271">MAVDPEWTWAHYSDDSPFSAPLSTGEDYPTEAEARQSLARYIAALGSPHTEEALQQLRSAPMDQNAVLVVPDAVFTTRFAGIPYDEAPRQSPDGQPAGSEGSLSAGLGSRGEAEALRLIESGRARIRPKDVPVPMRVEGYLIGLCGAAGFLMTGTGIRAWAQPENNVASPVLVFPGLVLFFGALLWMSNWRRRAVAHLARAGRAEQP</sequence>
<gene>
    <name evidence="3" type="ORF">ACH4OY_11010</name>
</gene>
<dbReference type="EMBL" id="JBIRPU010000005">
    <property type="protein sequence ID" value="MFI0793215.1"/>
    <property type="molecule type" value="Genomic_DNA"/>
</dbReference>
<dbReference type="Proteomes" id="UP001611075">
    <property type="component" value="Unassembled WGS sequence"/>
</dbReference>
<keyword evidence="2" id="KW-1133">Transmembrane helix</keyword>
<feature type="transmembrane region" description="Helical" evidence="2">
    <location>
        <begin position="167"/>
        <end position="187"/>
    </location>
</feature>
<keyword evidence="4" id="KW-1185">Reference proteome</keyword>
<organism evidence="3 4">
    <name type="scientific">Micromonospora rubida</name>
    <dbReference type="NCBI Taxonomy" id="2697657"/>
    <lineage>
        <taxon>Bacteria</taxon>
        <taxon>Bacillati</taxon>
        <taxon>Actinomycetota</taxon>
        <taxon>Actinomycetes</taxon>
        <taxon>Micromonosporales</taxon>
        <taxon>Micromonosporaceae</taxon>
        <taxon>Micromonospora</taxon>
    </lineage>
</organism>